<feature type="chain" id="PRO_5039705736" evidence="2">
    <location>
        <begin position="30"/>
        <end position="621"/>
    </location>
</feature>
<dbReference type="Pfam" id="PF25976">
    <property type="entry name" value="LpqB_N"/>
    <property type="match status" value="1"/>
</dbReference>
<feature type="domain" description="GerMN" evidence="3">
    <location>
        <begin position="195"/>
        <end position="297"/>
    </location>
</feature>
<dbReference type="InterPro" id="IPR019606">
    <property type="entry name" value="GerMN"/>
</dbReference>
<feature type="region of interest" description="Disordered" evidence="1">
    <location>
        <begin position="404"/>
        <end position="425"/>
    </location>
</feature>
<dbReference type="InterPro" id="IPR018910">
    <property type="entry name" value="LpqB_C"/>
</dbReference>
<evidence type="ECO:0000256" key="1">
    <source>
        <dbReference type="SAM" id="MobiDB-lite"/>
    </source>
</evidence>
<proteinExistence type="predicted"/>
<keyword evidence="7" id="KW-1185">Reference proteome</keyword>
<name>A0A0D0PUM7_KITGR</name>
<reference evidence="6 7" key="1">
    <citation type="submission" date="2015-02" db="EMBL/GenBank/DDBJ databases">
        <title>Draft genome sequence of Kitasatospora griseola MF730-N6, a bafilomycin, terpentecin and satosporin producer.</title>
        <authorList>
            <person name="Arens J.C."/>
            <person name="Haltli B."/>
            <person name="Kerr R.G."/>
        </authorList>
    </citation>
    <scope>NUCLEOTIDE SEQUENCE [LARGE SCALE GENOMIC DNA]</scope>
    <source>
        <strain evidence="6 7">MF730-N6</strain>
    </source>
</reference>
<dbReference type="STRING" id="2064.TR51_24715"/>
<evidence type="ECO:0000259" key="5">
    <source>
        <dbReference type="Pfam" id="PF25976"/>
    </source>
</evidence>
<sequence>MHRNDRTAERRTRALGGAALLAAALTGCATMPSGGPPQRLEVPQGAADGVQVHVYPVAPHKDESPDDLLAGFLDSSNADQADYDTAKQYLTAEAAKRWRPDAQVVVLADAPRLSHPVLGQDDTRAHLSVSGKQVAELDGRHTYQARYTDDYEQEFTFVKVGEGPDAGQWRIDTLPDGLIVDQTNFKNTYKPVHRYFFATADPTSERTQANPVLVPDPIYLRRRIDPLTEAAQATADGPSQWIGPVVSSKLDGVKVLSATAGDNRIATVKVDGVDLGKNQTGCRQMAQQLFQTLADQQGKLDRLDLSSPKGGCTLGAAEAAQVAPGVLAGGEGGTQAYIQLVDGRLTRYQDGLDPAPVAGVLGQAAQGGQPRPGELAVRRDGNAVAVIGQDGHNLYRTGLTETDKYGDPIVSSRAPQPGQGLASPSWDGRQDLWLVDRDPAASRVLMVRERTVVPVTVDGLDGRTVQSLRISSDGTRVAMLVHRGNDPTTLALGLVVHGGTAVNPTVRITALRNIAPQLTEVAAVSWGDADQLVVLGKEADRLQQLHFLGTDGSQSTDSPLQGGESMTALSATEARAPGDQVGPAVLAASTNASGQRLYRLKDNQWHAASSKWPSAAFIYPG</sequence>
<dbReference type="SUPFAM" id="SSF82171">
    <property type="entry name" value="DPP6 N-terminal domain-like"/>
    <property type="match status" value="1"/>
</dbReference>
<feature type="domain" description="Lipoprotein LpqB N-terminal" evidence="5">
    <location>
        <begin position="59"/>
        <end position="186"/>
    </location>
</feature>
<protein>
    <submittedName>
        <fullName evidence="6">Uncharacterized protein</fullName>
    </submittedName>
</protein>
<evidence type="ECO:0000259" key="4">
    <source>
        <dbReference type="Pfam" id="PF10647"/>
    </source>
</evidence>
<gene>
    <name evidence="6" type="ORF">TR51_24715</name>
</gene>
<evidence type="ECO:0000313" key="7">
    <source>
        <dbReference type="Proteomes" id="UP000032066"/>
    </source>
</evidence>
<feature type="domain" description="Lipoprotein LpqB C-terminal" evidence="4">
    <location>
        <begin position="343"/>
        <end position="560"/>
    </location>
</feature>
<dbReference type="AlphaFoldDB" id="A0A0D0PUM7"/>
<dbReference type="OrthoDB" id="3226781at2"/>
<dbReference type="EMBL" id="JXZB01000004">
    <property type="protein sequence ID" value="KIQ62298.1"/>
    <property type="molecule type" value="Genomic_DNA"/>
</dbReference>
<accession>A0A0D0PUM7</accession>
<dbReference type="Pfam" id="PF10647">
    <property type="entry name" value="Gmad1"/>
    <property type="match status" value="1"/>
</dbReference>
<evidence type="ECO:0000256" key="2">
    <source>
        <dbReference type="SAM" id="SignalP"/>
    </source>
</evidence>
<comment type="caution">
    <text evidence="6">The sequence shown here is derived from an EMBL/GenBank/DDBJ whole genome shotgun (WGS) entry which is preliminary data.</text>
</comment>
<evidence type="ECO:0000259" key="3">
    <source>
        <dbReference type="Pfam" id="PF10646"/>
    </source>
</evidence>
<dbReference type="PROSITE" id="PS51257">
    <property type="entry name" value="PROKAR_LIPOPROTEIN"/>
    <property type="match status" value="1"/>
</dbReference>
<evidence type="ECO:0000313" key="6">
    <source>
        <dbReference type="EMBL" id="KIQ62298.1"/>
    </source>
</evidence>
<organism evidence="6 7">
    <name type="scientific">Kitasatospora griseola</name>
    <name type="common">Streptomyces griseolosporeus</name>
    <dbReference type="NCBI Taxonomy" id="2064"/>
    <lineage>
        <taxon>Bacteria</taxon>
        <taxon>Bacillati</taxon>
        <taxon>Actinomycetota</taxon>
        <taxon>Actinomycetes</taxon>
        <taxon>Kitasatosporales</taxon>
        <taxon>Streptomycetaceae</taxon>
        <taxon>Kitasatospora</taxon>
    </lineage>
</organism>
<feature type="signal peptide" evidence="2">
    <location>
        <begin position="1"/>
        <end position="29"/>
    </location>
</feature>
<keyword evidence="2" id="KW-0732">Signal</keyword>
<dbReference type="Proteomes" id="UP000032066">
    <property type="component" value="Unassembled WGS sequence"/>
</dbReference>
<dbReference type="InterPro" id="IPR059026">
    <property type="entry name" value="LpqB_N"/>
</dbReference>
<dbReference type="RefSeq" id="WP_043914221.1">
    <property type="nucleotide sequence ID" value="NZ_JXZB01000004.1"/>
</dbReference>
<dbReference type="PATRIC" id="fig|2064.6.peg.5283"/>
<dbReference type="Pfam" id="PF10646">
    <property type="entry name" value="Germane"/>
    <property type="match status" value="1"/>
</dbReference>